<dbReference type="Proteomes" id="UP000438448">
    <property type="component" value="Unassembled WGS sequence"/>
</dbReference>
<dbReference type="NCBIfam" id="TIGR02227">
    <property type="entry name" value="sigpep_I_bact"/>
    <property type="match status" value="1"/>
</dbReference>
<sequence>MPSAARLFVVTRDSETIDEYDDVRPGGYTPRRSRRETSQGKKKRRKQRPFWQEFPILVVIAAVIAALVVTFIGRPYVIPSGSMEPTLHGCPGCTGDRIYVEKLSYDFGDPQPGDVVVFKSPSSSWDEGYHSTRSSNTVVRGVQNFFSFFGLVPPDENDLVKRVIAVGGQTVQCCDAQGRVLVDGKPLDEPYAYYSDPYQPGLPFAVKTAMGVSTNPAGREFGPIKVPEGNLWVMGDNRNNSLDSRGHIDDQYTGTVPIANVRGKAVFKIWPLKRIGPVRSQNPQAN</sequence>
<dbReference type="PROSITE" id="PS00501">
    <property type="entry name" value="SPASE_I_1"/>
    <property type="match status" value="1"/>
</dbReference>
<feature type="active site" evidence="7">
    <location>
        <position position="82"/>
    </location>
</feature>
<feature type="active site" evidence="7">
    <location>
        <position position="161"/>
    </location>
</feature>
<keyword evidence="8" id="KW-0472">Membrane</keyword>
<evidence type="ECO:0000313" key="11">
    <source>
        <dbReference type="EMBL" id="MQY18505.1"/>
    </source>
</evidence>
<dbReference type="InterPro" id="IPR019756">
    <property type="entry name" value="Pept_S26A_signal_pept_1_Ser-AS"/>
</dbReference>
<dbReference type="Gene3D" id="2.10.109.10">
    <property type="entry name" value="Umud Fragment, subunit A"/>
    <property type="match status" value="1"/>
</dbReference>
<dbReference type="GO" id="GO:0006465">
    <property type="term" value="P:signal peptide processing"/>
    <property type="evidence" value="ECO:0007669"/>
    <property type="project" value="InterPro"/>
</dbReference>
<dbReference type="RefSeq" id="WP_153409005.1">
    <property type="nucleotide sequence ID" value="NZ_WEGK01000003.1"/>
</dbReference>
<dbReference type="PROSITE" id="PS00761">
    <property type="entry name" value="SPASE_I_3"/>
    <property type="match status" value="1"/>
</dbReference>
<evidence type="ECO:0000256" key="3">
    <source>
        <dbReference type="ARBA" id="ARBA00009370"/>
    </source>
</evidence>
<gene>
    <name evidence="11" type="primary">lepB_1</name>
    <name evidence="11" type="ORF">NRB20_15840</name>
</gene>
<dbReference type="Pfam" id="PF10502">
    <property type="entry name" value="Peptidase_S26"/>
    <property type="match status" value="1"/>
</dbReference>
<dbReference type="GO" id="GO:0004252">
    <property type="term" value="F:serine-type endopeptidase activity"/>
    <property type="evidence" value="ECO:0007669"/>
    <property type="project" value="InterPro"/>
</dbReference>
<dbReference type="OrthoDB" id="9815782at2"/>
<keyword evidence="5 8" id="KW-0645">Protease</keyword>
<keyword evidence="8" id="KW-0812">Transmembrane</keyword>
<dbReference type="GO" id="GO:0005886">
    <property type="term" value="C:plasma membrane"/>
    <property type="evidence" value="ECO:0007669"/>
    <property type="project" value="UniProtKB-SubCell"/>
</dbReference>
<dbReference type="PANTHER" id="PTHR43390:SF1">
    <property type="entry name" value="CHLOROPLAST PROCESSING PEPTIDASE"/>
    <property type="match status" value="1"/>
</dbReference>
<dbReference type="InterPro" id="IPR036286">
    <property type="entry name" value="LexA/Signal_pep-like_sf"/>
</dbReference>
<evidence type="ECO:0000256" key="5">
    <source>
        <dbReference type="ARBA" id="ARBA00022670"/>
    </source>
</evidence>
<dbReference type="PANTHER" id="PTHR43390">
    <property type="entry name" value="SIGNAL PEPTIDASE I"/>
    <property type="match status" value="1"/>
</dbReference>
<name>A0A7K0CYE2_9NOCA</name>
<dbReference type="CDD" id="cd06530">
    <property type="entry name" value="S26_SPase_I"/>
    <property type="match status" value="1"/>
</dbReference>
<dbReference type="PRINTS" id="PR00727">
    <property type="entry name" value="LEADERPTASE"/>
</dbReference>
<proteinExistence type="inferred from homology"/>
<dbReference type="InterPro" id="IPR000223">
    <property type="entry name" value="Pept_S26A_signal_pept_1"/>
</dbReference>
<accession>A0A7K0CYE2</accession>
<comment type="similarity">
    <text evidence="3 8">Belongs to the peptidase S26 family.</text>
</comment>
<feature type="domain" description="Peptidase S26" evidence="10">
    <location>
        <begin position="53"/>
        <end position="270"/>
    </location>
</feature>
<keyword evidence="6 8" id="KW-0378">Hydrolase</keyword>
<comment type="caution">
    <text evidence="11">The sequence shown here is derived from an EMBL/GenBank/DDBJ whole genome shotgun (WGS) entry which is preliminary data.</text>
</comment>
<dbReference type="InterPro" id="IPR019533">
    <property type="entry name" value="Peptidase_S26"/>
</dbReference>
<evidence type="ECO:0000256" key="2">
    <source>
        <dbReference type="ARBA" id="ARBA00004401"/>
    </source>
</evidence>
<keyword evidence="8" id="KW-1133">Transmembrane helix</keyword>
<reference evidence="11 12" key="1">
    <citation type="submission" date="2019-10" db="EMBL/GenBank/DDBJ databases">
        <title>Nocardia macrotermitis sp. nov. and Nocardia aurantia sp. nov., isolated from the gut of fungus growing-termite Macrotermes natalensis.</title>
        <authorList>
            <person name="Benndorf R."/>
            <person name="Schwitalla J."/>
            <person name="Martin K."/>
            <person name="De Beer W."/>
            <person name="Kaster A.-K."/>
            <person name="Vollmers J."/>
            <person name="Poulsen M."/>
            <person name="Beemelmanns C."/>
        </authorList>
    </citation>
    <scope>NUCLEOTIDE SEQUENCE [LARGE SCALE GENOMIC DNA]</scope>
    <source>
        <strain evidence="11 12">RB20</strain>
    </source>
</reference>
<evidence type="ECO:0000256" key="7">
    <source>
        <dbReference type="PIRSR" id="PIRSR600223-1"/>
    </source>
</evidence>
<dbReference type="EC" id="3.4.21.89" evidence="4 8"/>
<evidence type="ECO:0000256" key="4">
    <source>
        <dbReference type="ARBA" id="ARBA00013208"/>
    </source>
</evidence>
<evidence type="ECO:0000256" key="9">
    <source>
        <dbReference type="SAM" id="MobiDB-lite"/>
    </source>
</evidence>
<evidence type="ECO:0000313" key="12">
    <source>
        <dbReference type="Proteomes" id="UP000438448"/>
    </source>
</evidence>
<comment type="catalytic activity">
    <reaction evidence="1 8">
        <text>Cleavage of hydrophobic, N-terminal signal or leader sequences from secreted and periplasmic proteins.</text>
        <dbReference type="EC" id="3.4.21.89"/>
    </reaction>
</comment>
<feature type="transmembrane region" description="Helical" evidence="8">
    <location>
        <begin position="50"/>
        <end position="73"/>
    </location>
</feature>
<dbReference type="EMBL" id="WEGK01000003">
    <property type="protein sequence ID" value="MQY18505.1"/>
    <property type="molecule type" value="Genomic_DNA"/>
</dbReference>
<evidence type="ECO:0000256" key="8">
    <source>
        <dbReference type="RuleBase" id="RU362042"/>
    </source>
</evidence>
<evidence type="ECO:0000259" key="10">
    <source>
        <dbReference type="Pfam" id="PF10502"/>
    </source>
</evidence>
<dbReference type="GO" id="GO:0009003">
    <property type="term" value="F:signal peptidase activity"/>
    <property type="evidence" value="ECO:0007669"/>
    <property type="project" value="UniProtKB-EC"/>
</dbReference>
<keyword evidence="12" id="KW-1185">Reference proteome</keyword>
<evidence type="ECO:0000256" key="1">
    <source>
        <dbReference type="ARBA" id="ARBA00000677"/>
    </source>
</evidence>
<comment type="subcellular location">
    <subcellularLocation>
        <location evidence="2">Cell membrane</location>
        <topology evidence="2">Single-pass type II membrane protein</topology>
    </subcellularLocation>
    <subcellularLocation>
        <location evidence="8">Membrane</location>
        <topology evidence="8">Single-pass type II membrane protein</topology>
    </subcellularLocation>
</comment>
<evidence type="ECO:0000256" key="6">
    <source>
        <dbReference type="ARBA" id="ARBA00022801"/>
    </source>
</evidence>
<protein>
    <recommendedName>
        <fullName evidence="4 8">Signal peptidase I</fullName>
        <ecNumber evidence="4 8">3.4.21.89</ecNumber>
    </recommendedName>
</protein>
<dbReference type="InterPro" id="IPR019758">
    <property type="entry name" value="Pept_S26A_signal_pept_1_CS"/>
</dbReference>
<organism evidence="11 12">
    <name type="scientific">Nocardia macrotermitis</name>
    <dbReference type="NCBI Taxonomy" id="2585198"/>
    <lineage>
        <taxon>Bacteria</taxon>
        <taxon>Bacillati</taxon>
        <taxon>Actinomycetota</taxon>
        <taxon>Actinomycetes</taxon>
        <taxon>Mycobacteriales</taxon>
        <taxon>Nocardiaceae</taxon>
        <taxon>Nocardia</taxon>
    </lineage>
</organism>
<dbReference type="AlphaFoldDB" id="A0A7K0CYE2"/>
<feature type="region of interest" description="Disordered" evidence="9">
    <location>
        <begin position="19"/>
        <end position="46"/>
    </location>
</feature>
<dbReference type="SUPFAM" id="SSF51306">
    <property type="entry name" value="LexA/Signal peptidase"/>
    <property type="match status" value="1"/>
</dbReference>